<dbReference type="GO" id="GO:0032259">
    <property type="term" value="P:methylation"/>
    <property type="evidence" value="ECO:0007669"/>
    <property type="project" value="UniProtKB-KW"/>
</dbReference>
<dbReference type="InterPro" id="IPR029063">
    <property type="entry name" value="SAM-dependent_MTases_sf"/>
</dbReference>
<dbReference type="GO" id="GO:0008168">
    <property type="term" value="F:methyltransferase activity"/>
    <property type="evidence" value="ECO:0007669"/>
    <property type="project" value="UniProtKB-KW"/>
</dbReference>
<evidence type="ECO:0000256" key="1">
    <source>
        <dbReference type="ARBA" id="ARBA00008361"/>
    </source>
</evidence>
<keyword evidence="2 5" id="KW-0489">Methyltransferase</keyword>
<keyword evidence="4" id="KW-0812">Transmembrane</keyword>
<sequence length="125" mass="14528">MTEGMSRTEQLTGKRDVVPSTALAYLDPRYWDERFSDEEHYEWCKDYSHFRHLFLYHIPLNSSVLELGCGNSQLSEEMHKDGITDITCIDWSAVVVEKMQKLLSAKGYKSLFLSFHIGFILFLLA</sequence>
<reference evidence="5" key="1">
    <citation type="submission" date="2018-02" db="EMBL/GenBank/DDBJ databases">
        <title>Rhizophora mucronata_Transcriptome.</title>
        <authorList>
            <person name="Meera S.P."/>
            <person name="Sreeshan A."/>
            <person name="Augustine A."/>
        </authorList>
    </citation>
    <scope>NUCLEOTIDE SEQUENCE</scope>
    <source>
        <tissue evidence="5">Leaf</tissue>
    </source>
</reference>
<feature type="transmembrane region" description="Helical" evidence="4">
    <location>
        <begin position="107"/>
        <end position="124"/>
    </location>
</feature>
<dbReference type="Gene3D" id="3.40.50.150">
    <property type="entry name" value="Vaccinia Virus protein VP39"/>
    <property type="match status" value="1"/>
</dbReference>
<dbReference type="PANTHER" id="PTHR12176:SF80">
    <property type="entry name" value="EEF1A LYSINE METHYLTRANSFERASE 4"/>
    <property type="match status" value="1"/>
</dbReference>
<dbReference type="EMBL" id="GGEC01022621">
    <property type="protein sequence ID" value="MBX03105.1"/>
    <property type="molecule type" value="Transcribed_RNA"/>
</dbReference>
<accession>A0A2P2KBI5</accession>
<dbReference type="CDD" id="cd02440">
    <property type="entry name" value="AdoMet_MTases"/>
    <property type="match status" value="1"/>
</dbReference>
<proteinExistence type="inferred from homology"/>
<name>A0A2P2KBI5_RHIMU</name>
<keyword evidence="4" id="KW-1133">Transmembrane helix</keyword>
<dbReference type="PANTHER" id="PTHR12176">
    <property type="entry name" value="SAM-DEPENDENT METHYLTRANSFERASE SUPERFAMILY PROTEIN"/>
    <property type="match status" value="1"/>
</dbReference>
<organism evidence="5">
    <name type="scientific">Rhizophora mucronata</name>
    <name type="common">Asiatic mangrove</name>
    <dbReference type="NCBI Taxonomy" id="61149"/>
    <lineage>
        <taxon>Eukaryota</taxon>
        <taxon>Viridiplantae</taxon>
        <taxon>Streptophyta</taxon>
        <taxon>Embryophyta</taxon>
        <taxon>Tracheophyta</taxon>
        <taxon>Spermatophyta</taxon>
        <taxon>Magnoliopsida</taxon>
        <taxon>eudicotyledons</taxon>
        <taxon>Gunneridae</taxon>
        <taxon>Pentapetalae</taxon>
        <taxon>rosids</taxon>
        <taxon>fabids</taxon>
        <taxon>Malpighiales</taxon>
        <taxon>Rhizophoraceae</taxon>
        <taxon>Rhizophora</taxon>
    </lineage>
</organism>
<keyword evidence="3 5" id="KW-0808">Transferase</keyword>
<protein>
    <submittedName>
        <fullName evidence="5">Methyltransferase-like protein 13 isoform X1</fullName>
    </submittedName>
</protein>
<evidence type="ECO:0000256" key="2">
    <source>
        <dbReference type="ARBA" id="ARBA00022603"/>
    </source>
</evidence>
<evidence type="ECO:0000256" key="3">
    <source>
        <dbReference type="ARBA" id="ARBA00022679"/>
    </source>
</evidence>
<comment type="similarity">
    <text evidence="1">Belongs to the methyltransferase superfamily.</text>
</comment>
<evidence type="ECO:0000256" key="4">
    <source>
        <dbReference type="SAM" id="Phobius"/>
    </source>
</evidence>
<dbReference type="InterPro" id="IPR051419">
    <property type="entry name" value="Lys/N-term_MeTrsfase_sf"/>
</dbReference>
<keyword evidence="4" id="KW-0472">Membrane</keyword>
<dbReference type="SUPFAM" id="SSF53335">
    <property type="entry name" value="S-adenosyl-L-methionine-dependent methyltransferases"/>
    <property type="match status" value="1"/>
</dbReference>
<dbReference type="AlphaFoldDB" id="A0A2P2KBI5"/>
<evidence type="ECO:0000313" key="5">
    <source>
        <dbReference type="EMBL" id="MBX03105.1"/>
    </source>
</evidence>